<evidence type="ECO:0000313" key="2">
    <source>
        <dbReference type="EMBL" id="ORM74753.1"/>
    </source>
</evidence>
<dbReference type="Proteomes" id="UP000193104">
    <property type="component" value="Unassembled WGS sequence"/>
</dbReference>
<name>A0A1X1DDG1_9GAMM</name>
<feature type="transmembrane region" description="Helical" evidence="1">
    <location>
        <begin position="139"/>
        <end position="163"/>
    </location>
</feature>
<dbReference type="AlphaFoldDB" id="A0A1X1DDG1"/>
<proteinExistence type="predicted"/>
<gene>
    <name evidence="2" type="ORF">HA48_02115</name>
</gene>
<feature type="transmembrane region" description="Helical" evidence="1">
    <location>
        <begin position="103"/>
        <end position="127"/>
    </location>
</feature>
<reference evidence="2 3" key="1">
    <citation type="journal article" date="2017" name="Antonie Van Leeuwenhoek">
        <title>Phylogenomic resolution of the bacterial genus Pantoea and its relationship with Erwinia and Tatumella.</title>
        <authorList>
            <person name="Palmer M."/>
            <person name="Steenkamp E.T."/>
            <person name="Coetzee M.P."/>
            <person name="Chan W.Y."/>
            <person name="van Zyl E."/>
            <person name="De Maayer P."/>
            <person name="Coutinho T.A."/>
            <person name="Blom J."/>
            <person name="Smits T.H."/>
            <person name="Duffy B."/>
            <person name="Venter S.N."/>
        </authorList>
    </citation>
    <scope>NUCLEOTIDE SEQUENCE [LARGE SCALE GENOMIC DNA]</scope>
    <source>
        <strain evidence="2 3">LMG 26277</strain>
    </source>
</reference>
<organism evidence="2 3">
    <name type="scientific">Pantoea wallisii</name>
    <dbReference type="NCBI Taxonomy" id="1076551"/>
    <lineage>
        <taxon>Bacteria</taxon>
        <taxon>Pseudomonadati</taxon>
        <taxon>Pseudomonadota</taxon>
        <taxon>Gammaproteobacteria</taxon>
        <taxon>Enterobacterales</taxon>
        <taxon>Erwiniaceae</taxon>
        <taxon>Pantoea</taxon>
    </lineage>
</organism>
<sequence>MAQHVRKSVMIIFVLLLTGFIFLQQPVSEYISHAIWESVKYEVAEKITVSFDGRTDPEPYDTLIFYVTVYAYAITCVLIYGLLDFMISLVFRNTDYSFQALAMSVFTNLIKSLFILTLFLMILYFIPSDVGENAEYARPIMMAILLLDGIVTIILYRLTILLFTRLHKR</sequence>
<keyword evidence="1" id="KW-0812">Transmembrane</keyword>
<comment type="caution">
    <text evidence="2">The sequence shown here is derived from an EMBL/GenBank/DDBJ whole genome shotgun (WGS) entry which is preliminary data.</text>
</comment>
<keyword evidence="1" id="KW-1133">Transmembrane helix</keyword>
<dbReference type="EMBL" id="MLFS01000004">
    <property type="protein sequence ID" value="ORM74753.1"/>
    <property type="molecule type" value="Genomic_DNA"/>
</dbReference>
<evidence type="ECO:0000313" key="3">
    <source>
        <dbReference type="Proteomes" id="UP000193104"/>
    </source>
</evidence>
<keyword evidence="3" id="KW-1185">Reference proteome</keyword>
<keyword evidence="1" id="KW-0472">Membrane</keyword>
<dbReference type="RefSeq" id="WP_128599564.1">
    <property type="nucleotide sequence ID" value="NZ_MLFS01000004.1"/>
</dbReference>
<protein>
    <submittedName>
        <fullName evidence="2">Uncharacterized protein</fullName>
    </submittedName>
</protein>
<accession>A0A1X1DDG1</accession>
<evidence type="ECO:0000256" key="1">
    <source>
        <dbReference type="SAM" id="Phobius"/>
    </source>
</evidence>
<feature type="transmembrane region" description="Helical" evidence="1">
    <location>
        <begin position="63"/>
        <end position="91"/>
    </location>
</feature>